<dbReference type="Pfam" id="PF01416">
    <property type="entry name" value="PseudoU_synth_1"/>
    <property type="match status" value="1"/>
</dbReference>
<dbReference type="Gene3D" id="3.30.70.580">
    <property type="entry name" value="Pseudouridine synthase I, catalytic domain, N-terminal subdomain"/>
    <property type="match status" value="1"/>
</dbReference>
<dbReference type="VEuPathDB" id="PlasmoDB:PmUG01_10028400"/>
<dbReference type="InterPro" id="IPR020095">
    <property type="entry name" value="PsdUridine_synth_TruA_C"/>
</dbReference>
<dbReference type="Gene3D" id="3.30.70.660">
    <property type="entry name" value="Pseudouridine synthase I, catalytic domain, C-terminal subdomain"/>
    <property type="match status" value="1"/>
</dbReference>
<evidence type="ECO:0000313" key="6">
    <source>
        <dbReference type="EMBL" id="SBT71713.1"/>
    </source>
</evidence>
<dbReference type="InterPro" id="IPR020097">
    <property type="entry name" value="PsdUridine_synth_TruA_a/b_dom"/>
</dbReference>
<gene>
    <name evidence="6" type="primary">PmlGA01_100019300</name>
    <name evidence="6" type="ORF">PMLGA01_100019300</name>
</gene>
<feature type="signal peptide" evidence="4">
    <location>
        <begin position="1"/>
        <end position="21"/>
    </location>
</feature>
<dbReference type="InterPro" id="IPR020103">
    <property type="entry name" value="PsdUridine_synth_cat_dom_sf"/>
</dbReference>
<keyword evidence="2" id="KW-0819">tRNA processing</keyword>
<dbReference type="Proteomes" id="UP000219799">
    <property type="component" value="Chromosome 10"/>
</dbReference>
<evidence type="ECO:0000256" key="3">
    <source>
        <dbReference type="ARBA" id="ARBA00023235"/>
    </source>
</evidence>
<dbReference type="PANTHER" id="PTHR11142:SF0">
    <property type="entry name" value="TRNA PSEUDOURIDINE SYNTHASE-LIKE 1"/>
    <property type="match status" value="1"/>
</dbReference>
<dbReference type="InterPro" id="IPR001406">
    <property type="entry name" value="PsdUridine_synth_TruA"/>
</dbReference>
<evidence type="ECO:0000256" key="2">
    <source>
        <dbReference type="ARBA" id="ARBA00022694"/>
    </source>
</evidence>
<organism evidence="6 7">
    <name type="scientific">Plasmodium malariae</name>
    <dbReference type="NCBI Taxonomy" id="5858"/>
    <lineage>
        <taxon>Eukaryota</taxon>
        <taxon>Sar</taxon>
        <taxon>Alveolata</taxon>
        <taxon>Apicomplexa</taxon>
        <taxon>Aconoidasida</taxon>
        <taxon>Haemosporida</taxon>
        <taxon>Plasmodiidae</taxon>
        <taxon>Plasmodium</taxon>
        <taxon>Plasmodium (Plasmodium)</taxon>
    </lineage>
</organism>
<sequence>MILFRLLLYVLCIILKVKIHSKRIYNRIRRETLMYVDRQSVVVHFGIKKLSKVKRENKSIMILSNSADVNIDTNVGANTETHKQTCSPNREKLTNILIVVDFDGTNYSGWTGVENGSQVYLNAMKNYKSVNRIKKKDEYKFRTVQNTLLNSILKIHGYYETIIPHLDTEPNSLKPFDFIGVSRTDKGVHAKEYICQYISYERKPPCNGNMIQIKRALNSILNKDIKVLGVLNSPCANFNVRYHNFGKIYVYNLDVRVPSQPFERNYAWQLYDDPRFSFLLKKNTNCAGISGTSGTGGSSSDGGCDAQGKSSSKCSIEPNLNFLFDENVDSSECQEVKANGRNCIDSLERLKTENQAEDGLDSILPNKQNCVNNMSSSVNMNECPTVTEKKQMDDQVDNQMDDQVDNQMDDQVDNQMDNQVDNQMDNQVDNQMDDQVDNQMDDQVDNQMDNQMDNQVIDLFNENLKSRYANITHSLNIMNNVEETRLYISCDIDKIKKCSKLFVGYHNFECFRSTLKGTEKLRKINTYCNIHFLDVYKIRNNLYQFVIQGDRFLYHMVRIIIGTLVQIGVGLLKIQDVKDALYSSIPLKVKLCAPSQGLCLSKVLFPPALRSTINASILSN</sequence>
<dbReference type="PANTHER" id="PTHR11142">
    <property type="entry name" value="PSEUDOURIDYLATE SYNTHASE"/>
    <property type="match status" value="1"/>
</dbReference>
<comment type="similarity">
    <text evidence="1">Belongs to the tRNA pseudouridine synthase TruA family.</text>
</comment>
<evidence type="ECO:0000259" key="5">
    <source>
        <dbReference type="Pfam" id="PF01416"/>
    </source>
</evidence>
<dbReference type="GO" id="GO:0160147">
    <property type="term" value="F:tRNA pseudouridine(38-40) synthase activity"/>
    <property type="evidence" value="ECO:0007669"/>
    <property type="project" value="UniProtKB-EC"/>
</dbReference>
<dbReference type="EC" id="5.4.99.12" evidence="6"/>
<evidence type="ECO:0000256" key="1">
    <source>
        <dbReference type="ARBA" id="ARBA00009375"/>
    </source>
</evidence>
<dbReference type="GO" id="GO:0003723">
    <property type="term" value="F:RNA binding"/>
    <property type="evidence" value="ECO:0007669"/>
    <property type="project" value="InterPro"/>
</dbReference>
<dbReference type="EMBL" id="LT594498">
    <property type="protein sequence ID" value="SBT71713.1"/>
    <property type="molecule type" value="Genomic_DNA"/>
</dbReference>
<name>A0A1C3KDR0_PLAMA</name>
<feature type="chain" id="PRO_5008677709" evidence="4">
    <location>
        <begin position="22"/>
        <end position="620"/>
    </location>
</feature>
<protein>
    <submittedName>
        <fullName evidence="6">tRNA pseudouridine synthase, putative</fullName>
        <ecNumber evidence="6">5.4.99.12</ecNumber>
    </submittedName>
</protein>
<dbReference type="AlphaFoldDB" id="A0A1C3KDR0"/>
<reference evidence="6 7" key="1">
    <citation type="submission" date="2016-06" db="EMBL/GenBank/DDBJ databases">
        <authorList>
            <consortium name="Pathogen Informatics"/>
        </authorList>
    </citation>
    <scope>NUCLEOTIDE SEQUENCE [LARGE SCALE GENOMIC DNA]</scope>
    <source>
        <strain evidence="6">PmlGA01</strain>
    </source>
</reference>
<proteinExistence type="inferred from homology"/>
<evidence type="ECO:0000313" key="7">
    <source>
        <dbReference type="Proteomes" id="UP000219799"/>
    </source>
</evidence>
<keyword evidence="3 6" id="KW-0413">Isomerase</keyword>
<keyword evidence="4" id="KW-0732">Signal</keyword>
<accession>A0A1C3KDR0</accession>
<dbReference type="GO" id="GO:0031119">
    <property type="term" value="P:tRNA pseudouridine synthesis"/>
    <property type="evidence" value="ECO:0007669"/>
    <property type="project" value="TreeGrafter"/>
</dbReference>
<evidence type="ECO:0000256" key="4">
    <source>
        <dbReference type="SAM" id="SignalP"/>
    </source>
</evidence>
<dbReference type="InterPro" id="IPR020094">
    <property type="entry name" value="TruA/RsuA/RluB/E/F_N"/>
</dbReference>
<feature type="domain" description="Pseudouridine synthase I TruA alpha/beta" evidence="5">
    <location>
        <begin position="500"/>
        <end position="606"/>
    </location>
</feature>
<dbReference type="SUPFAM" id="SSF55120">
    <property type="entry name" value="Pseudouridine synthase"/>
    <property type="match status" value="1"/>
</dbReference>